<dbReference type="Pfam" id="PF03489">
    <property type="entry name" value="SapB_2"/>
    <property type="match status" value="1"/>
</dbReference>
<dbReference type="Pfam" id="PF05184">
    <property type="entry name" value="SapB_1"/>
    <property type="match status" value="1"/>
</dbReference>
<keyword evidence="2" id="KW-0325">Glycoprotein</keyword>
<feature type="domain" description="Saposin B-type" evidence="4">
    <location>
        <begin position="33"/>
        <end position="111"/>
    </location>
</feature>
<dbReference type="SUPFAM" id="SSF47862">
    <property type="entry name" value="Saposin"/>
    <property type="match status" value="1"/>
</dbReference>
<dbReference type="InterPro" id="IPR008138">
    <property type="entry name" value="SapB_2"/>
</dbReference>
<organism evidence="5 6">
    <name type="scientific">Entomortierella chlamydospora</name>
    <dbReference type="NCBI Taxonomy" id="101097"/>
    <lineage>
        <taxon>Eukaryota</taxon>
        <taxon>Fungi</taxon>
        <taxon>Fungi incertae sedis</taxon>
        <taxon>Mucoromycota</taxon>
        <taxon>Mortierellomycotina</taxon>
        <taxon>Mortierellomycetes</taxon>
        <taxon>Mortierellales</taxon>
        <taxon>Mortierellaceae</taxon>
        <taxon>Entomortierella</taxon>
    </lineage>
</organism>
<dbReference type="PANTHER" id="PTHR11480">
    <property type="entry name" value="SAPOSIN-RELATED"/>
    <property type="match status" value="1"/>
</dbReference>
<reference evidence="5" key="1">
    <citation type="journal article" date="2020" name="Fungal Divers.">
        <title>Resolving the Mortierellaceae phylogeny through synthesis of multi-gene phylogenetics and phylogenomics.</title>
        <authorList>
            <person name="Vandepol N."/>
            <person name="Liber J."/>
            <person name="Desiro A."/>
            <person name="Na H."/>
            <person name="Kennedy M."/>
            <person name="Barry K."/>
            <person name="Grigoriev I.V."/>
            <person name="Miller A.N."/>
            <person name="O'Donnell K."/>
            <person name="Stajich J.E."/>
            <person name="Bonito G."/>
        </authorList>
    </citation>
    <scope>NUCLEOTIDE SEQUENCE</scope>
    <source>
        <strain evidence="5">NRRL 2769</strain>
    </source>
</reference>
<comment type="caution">
    <text evidence="5">The sequence shown here is derived from an EMBL/GenBank/DDBJ whole genome shotgun (WGS) entry which is preliminary data.</text>
</comment>
<keyword evidence="6" id="KW-1185">Reference proteome</keyword>
<dbReference type="InterPro" id="IPR008139">
    <property type="entry name" value="SaposinB_dom"/>
</dbReference>
<protein>
    <recommendedName>
        <fullName evidence="4">Saposin B-type domain-containing protein</fullName>
    </recommendedName>
</protein>
<dbReference type="PANTHER" id="PTHR11480:SF3">
    <property type="entry name" value="BCDNA.GH08312"/>
    <property type="match status" value="1"/>
</dbReference>
<evidence type="ECO:0000256" key="1">
    <source>
        <dbReference type="ARBA" id="ARBA00023157"/>
    </source>
</evidence>
<name>A0A9P6MI93_9FUNG</name>
<evidence type="ECO:0000256" key="2">
    <source>
        <dbReference type="ARBA" id="ARBA00023180"/>
    </source>
</evidence>
<feature type="chain" id="PRO_5040342709" description="Saposin B-type domain-containing protein" evidence="3">
    <location>
        <begin position="34"/>
        <end position="111"/>
    </location>
</feature>
<dbReference type="InterPro" id="IPR007856">
    <property type="entry name" value="SapB_1"/>
</dbReference>
<dbReference type="EMBL" id="JAAAID010003090">
    <property type="protein sequence ID" value="KAG0000910.1"/>
    <property type="molecule type" value="Genomic_DNA"/>
</dbReference>
<dbReference type="PROSITE" id="PS50015">
    <property type="entry name" value="SAP_B"/>
    <property type="match status" value="1"/>
</dbReference>
<dbReference type="Gene3D" id="1.10.225.10">
    <property type="entry name" value="Saposin-like"/>
    <property type="match status" value="1"/>
</dbReference>
<dbReference type="SMART" id="SM00741">
    <property type="entry name" value="SapB"/>
    <property type="match status" value="1"/>
</dbReference>
<keyword evidence="3" id="KW-0732">Signal</keyword>
<dbReference type="GO" id="GO:0006629">
    <property type="term" value="P:lipid metabolic process"/>
    <property type="evidence" value="ECO:0007669"/>
    <property type="project" value="InterPro"/>
</dbReference>
<evidence type="ECO:0000259" key="4">
    <source>
        <dbReference type="PROSITE" id="PS50015"/>
    </source>
</evidence>
<dbReference type="AlphaFoldDB" id="A0A9P6MI93"/>
<evidence type="ECO:0000313" key="6">
    <source>
        <dbReference type="Proteomes" id="UP000703661"/>
    </source>
</evidence>
<evidence type="ECO:0000256" key="3">
    <source>
        <dbReference type="SAM" id="SignalP"/>
    </source>
</evidence>
<accession>A0A9P6MI93</accession>
<evidence type="ECO:0000313" key="5">
    <source>
        <dbReference type="EMBL" id="KAG0000910.1"/>
    </source>
</evidence>
<keyword evidence="1" id="KW-1015">Disulfide bond</keyword>
<sequence>MRFSTNILSPFGSKVRAGHLVLLLTVVATSVMADVSCTMCEMTVGWLKHRMESHKSKEATKATLEKVCKLIPNYGEECADYVEEYGDQVINLINTNVSSDEICTIIGYCDI</sequence>
<proteinExistence type="predicted"/>
<dbReference type="InterPro" id="IPR051428">
    <property type="entry name" value="Sphingo_Act-Surfact_Prot"/>
</dbReference>
<dbReference type="InterPro" id="IPR011001">
    <property type="entry name" value="Saposin-like"/>
</dbReference>
<dbReference type="Proteomes" id="UP000703661">
    <property type="component" value="Unassembled WGS sequence"/>
</dbReference>
<feature type="signal peptide" evidence="3">
    <location>
        <begin position="1"/>
        <end position="33"/>
    </location>
</feature>
<gene>
    <name evidence="5" type="ORF">BGZ80_006270</name>
</gene>